<protein>
    <recommendedName>
        <fullName evidence="3">Secreted protein</fullName>
    </recommendedName>
</protein>
<reference evidence="1 2" key="1">
    <citation type="journal article" date="2024" name="G3 (Bethesda)">
        <title>Genome assembly of Hibiscus sabdariffa L. provides insights into metabolisms of medicinal natural products.</title>
        <authorList>
            <person name="Kim T."/>
        </authorList>
    </citation>
    <scope>NUCLEOTIDE SEQUENCE [LARGE SCALE GENOMIC DNA]</scope>
    <source>
        <strain evidence="1">TK-2024</strain>
        <tissue evidence="1">Old leaves</tissue>
    </source>
</reference>
<comment type="caution">
    <text evidence="1">The sequence shown here is derived from an EMBL/GenBank/DDBJ whole genome shotgun (WGS) entry which is preliminary data.</text>
</comment>
<dbReference type="Proteomes" id="UP001396334">
    <property type="component" value="Unassembled WGS sequence"/>
</dbReference>
<evidence type="ECO:0000313" key="2">
    <source>
        <dbReference type="Proteomes" id="UP001396334"/>
    </source>
</evidence>
<dbReference type="EMBL" id="JBBPBN010000052">
    <property type="protein sequence ID" value="KAK8991653.1"/>
    <property type="molecule type" value="Genomic_DNA"/>
</dbReference>
<evidence type="ECO:0000313" key="1">
    <source>
        <dbReference type="EMBL" id="KAK8991653.1"/>
    </source>
</evidence>
<sequence length="92" mass="10003">MLLILGSVSVGVWVEFLSNFSELGASVMPASVVRRRLGADDPSCPLDGITTPTARGLMQRLMLLVSSSSLHNTINGERSMHATGWTGRRFRE</sequence>
<evidence type="ECO:0008006" key="3">
    <source>
        <dbReference type="Google" id="ProtNLM"/>
    </source>
</evidence>
<gene>
    <name evidence="1" type="ORF">V6N11_062656</name>
</gene>
<proteinExistence type="predicted"/>
<name>A0ABR2PTI6_9ROSI</name>
<keyword evidence="2" id="KW-1185">Reference proteome</keyword>
<accession>A0ABR2PTI6</accession>
<organism evidence="1 2">
    <name type="scientific">Hibiscus sabdariffa</name>
    <name type="common">roselle</name>
    <dbReference type="NCBI Taxonomy" id="183260"/>
    <lineage>
        <taxon>Eukaryota</taxon>
        <taxon>Viridiplantae</taxon>
        <taxon>Streptophyta</taxon>
        <taxon>Embryophyta</taxon>
        <taxon>Tracheophyta</taxon>
        <taxon>Spermatophyta</taxon>
        <taxon>Magnoliopsida</taxon>
        <taxon>eudicotyledons</taxon>
        <taxon>Gunneridae</taxon>
        <taxon>Pentapetalae</taxon>
        <taxon>rosids</taxon>
        <taxon>malvids</taxon>
        <taxon>Malvales</taxon>
        <taxon>Malvaceae</taxon>
        <taxon>Malvoideae</taxon>
        <taxon>Hibiscus</taxon>
    </lineage>
</organism>